<accession>A0A183SX43</accession>
<dbReference type="WBParaSite" id="SSLN_0000912801-mRNA-1">
    <property type="protein sequence ID" value="SSLN_0000912801-mRNA-1"/>
    <property type="gene ID" value="SSLN_0000912801"/>
</dbReference>
<gene>
    <name evidence="3" type="ORF">SSLN_LOCUS8791</name>
</gene>
<dbReference type="Proteomes" id="UP000275846">
    <property type="component" value="Unassembled WGS sequence"/>
</dbReference>
<dbReference type="STRING" id="70667.A0A183SX43"/>
<name>A0A183SX43_SCHSO</name>
<reference evidence="5" key="1">
    <citation type="submission" date="2016-06" db="UniProtKB">
        <authorList>
            <consortium name="WormBaseParasite"/>
        </authorList>
    </citation>
    <scope>IDENTIFICATION</scope>
</reference>
<keyword evidence="2" id="KW-0804">Transcription</keyword>
<keyword evidence="1" id="KW-0240">DNA-directed RNA polymerase</keyword>
<evidence type="ECO:0000256" key="2">
    <source>
        <dbReference type="ARBA" id="ARBA00023163"/>
    </source>
</evidence>
<evidence type="ECO:0000313" key="5">
    <source>
        <dbReference type="WBParaSite" id="SSLN_0000912801-mRNA-1"/>
    </source>
</evidence>
<evidence type="ECO:0000313" key="3">
    <source>
        <dbReference type="EMBL" id="VDL95176.1"/>
    </source>
</evidence>
<dbReference type="EMBL" id="UYSU01034852">
    <property type="protein sequence ID" value="VDL95176.1"/>
    <property type="molecule type" value="Genomic_DNA"/>
</dbReference>
<evidence type="ECO:0000256" key="1">
    <source>
        <dbReference type="ARBA" id="ARBA00022478"/>
    </source>
</evidence>
<dbReference type="AlphaFoldDB" id="A0A183SX43"/>
<sequence length="325" mass="37171">MDDEKRRQPATVVSRGWPWISLRCYRSTSVHSETPDVFCCPNWLLQPHLAILKRYALHEPYADMFILVQINDFVVIEPKKFGLDIKDTISHELNSRFSNKSRCWRKCQWFMDSGYLVFAAAEEIDSRSTESLTQIATQSGRRMRHNQSWEDQFRLLPYEHTEKMKFVILCALIAVASAHYLPSYYNEGHFSGKAAFRGDIYFDGCYESTCHKDGFDGYGCKAGRCAYICHPKGCYESHAYSQASAESWGEQEGYGKRFEKGGAKGQSQYKGHVQFSGRVDFSGCTSEHCHSGEFEGYNCKDGHCATICKGSECQEEKEYGYGHGY</sequence>
<dbReference type="InterPro" id="IPR036898">
    <property type="entry name" value="RNA_pol_Rpb7-like_N_sf"/>
</dbReference>
<dbReference type="SUPFAM" id="SSF88798">
    <property type="entry name" value="N-terminal, heterodimerisation domain of RBP7 (RpoE)"/>
    <property type="match status" value="1"/>
</dbReference>
<proteinExistence type="predicted"/>
<evidence type="ECO:0000313" key="4">
    <source>
        <dbReference type="Proteomes" id="UP000275846"/>
    </source>
</evidence>
<organism evidence="5">
    <name type="scientific">Schistocephalus solidus</name>
    <name type="common">Tapeworm</name>
    <dbReference type="NCBI Taxonomy" id="70667"/>
    <lineage>
        <taxon>Eukaryota</taxon>
        <taxon>Metazoa</taxon>
        <taxon>Spiralia</taxon>
        <taxon>Lophotrochozoa</taxon>
        <taxon>Platyhelminthes</taxon>
        <taxon>Cestoda</taxon>
        <taxon>Eucestoda</taxon>
        <taxon>Diphyllobothriidea</taxon>
        <taxon>Diphyllobothriidae</taxon>
        <taxon>Schistocephalus</taxon>
    </lineage>
</organism>
<dbReference type="GO" id="GO:0000428">
    <property type="term" value="C:DNA-directed RNA polymerase complex"/>
    <property type="evidence" value="ECO:0007669"/>
    <property type="project" value="UniProtKB-KW"/>
</dbReference>
<dbReference type="OrthoDB" id="10256606at2759"/>
<dbReference type="Gene3D" id="3.30.1490.120">
    <property type="entry name" value="RNA polymerase Rpb7-like, N-terminal domain"/>
    <property type="match status" value="1"/>
</dbReference>
<keyword evidence="4" id="KW-1185">Reference proteome</keyword>
<protein>
    <submittedName>
        <fullName evidence="5">NERD domain-containing protein</fullName>
    </submittedName>
</protein>
<reference evidence="3 4" key="2">
    <citation type="submission" date="2018-11" db="EMBL/GenBank/DDBJ databases">
        <authorList>
            <consortium name="Pathogen Informatics"/>
        </authorList>
    </citation>
    <scope>NUCLEOTIDE SEQUENCE [LARGE SCALE GENOMIC DNA]</scope>
    <source>
        <strain evidence="3 4">NST_G2</strain>
    </source>
</reference>